<gene>
    <name evidence="1" type="ORF">MU846_03595</name>
</gene>
<dbReference type="SUPFAM" id="SSF51445">
    <property type="entry name" value="(Trans)glycosidases"/>
    <property type="match status" value="1"/>
</dbReference>
<dbReference type="InterPro" id="IPR017853">
    <property type="entry name" value="GH"/>
</dbReference>
<dbReference type="RefSeq" id="WP_246948511.1">
    <property type="nucleotide sequence ID" value="NZ_JALKII010000002.1"/>
</dbReference>
<proteinExistence type="predicted"/>
<comment type="caution">
    <text evidence="1">The sequence shown here is derived from an EMBL/GenBank/DDBJ whole genome shotgun (WGS) entry which is preliminary data.</text>
</comment>
<dbReference type="InterPro" id="IPR024778">
    <property type="entry name" value="Put_cellulase"/>
</dbReference>
<evidence type="ECO:0000313" key="2">
    <source>
        <dbReference type="Proteomes" id="UP001165524"/>
    </source>
</evidence>
<protein>
    <submittedName>
        <fullName evidence="1">Cellulase</fullName>
    </submittedName>
</protein>
<dbReference type="Gene3D" id="3.20.20.80">
    <property type="entry name" value="Glycosidases"/>
    <property type="match status" value="1"/>
</dbReference>
<name>A0ABT0E4M8_9GAMM</name>
<evidence type="ECO:0000313" key="1">
    <source>
        <dbReference type="EMBL" id="MCK0536782.1"/>
    </source>
</evidence>
<reference evidence="1" key="1">
    <citation type="submission" date="2022-04" db="EMBL/GenBank/DDBJ databases">
        <title>Alcanivorax sp. CY1518 draft genome sequence.</title>
        <authorList>
            <person name="Zhao G."/>
            <person name="An M."/>
        </authorList>
    </citation>
    <scope>NUCLEOTIDE SEQUENCE</scope>
    <source>
        <strain evidence="1">CY1518</strain>
    </source>
</reference>
<sequence length="384" mass="44049">MVAEAGSTPRMALACWDYSWLTRRDGRADEYRDLARVVAELAERGYNTLRLDVFPHLLARGEGGLSHDRFDVLPEANDLRRGAPVAVQVQPRRALLELLKQARVHGIRLWLASWFVADTQARRSFVRRPQDFVRVWAETLAFIEKEGFADLIYAVDFCHEFPLAPSAHGAYRRIFNTHPRNPLPQLVGWSGEVCRRVEEYLVEVPRSLRALYPRYRFGVSVSGGQARNMRQLDTSELDFLDSHTWLNDDPRFRLASGELLVRAAPPIAERVQARAAALLYRSRQTQWTRRAGERLSRQVEFARMRRVTPVLAEGFVRHAQERALDWGWVREVSEHMVVAALEQGISIVTPGIYARPQSPEFWNDIAWQQRLNAMICGSEAGRVP</sequence>
<keyword evidence="2" id="KW-1185">Reference proteome</keyword>
<dbReference type="Proteomes" id="UP001165524">
    <property type="component" value="Unassembled WGS sequence"/>
</dbReference>
<accession>A0ABT0E4M8</accession>
<dbReference type="EMBL" id="JALKII010000002">
    <property type="protein sequence ID" value="MCK0536782.1"/>
    <property type="molecule type" value="Genomic_DNA"/>
</dbReference>
<organism evidence="1 2">
    <name type="scientific">Alcanivorax quisquiliarum</name>
    <dbReference type="NCBI Taxonomy" id="2933565"/>
    <lineage>
        <taxon>Bacteria</taxon>
        <taxon>Pseudomonadati</taxon>
        <taxon>Pseudomonadota</taxon>
        <taxon>Gammaproteobacteria</taxon>
        <taxon>Oceanospirillales</taxon>
        <taxon>Alcanivoracaceae</taxon>
        <taxon>Alcanivorax</taxon>
    </lineage>
</organism>
<dbReference type="Pfam" id="PF12876">
    <property type="entry name" value="Cellulase-like"/>
    <property type="match status" value="1"/>
</dbReference>